<name>A0A0B8P888_9VIBR</name>
<proteinExistence type="predicted"/>
<organism evidence="1 2">
    <name type="scientific">Vibrio ishigakensis</name>
    <dbReference type="NCBI Taxonomy" id="1481914"/>
    <lineage>
        <taxon>Bacteria</taxon>
        <taxon>Pseudomonadati</taxon>
        <taxon>Pseudomonadota</taxon>
        <taxon>Gammaproteobacteria</taxon>
        <taxon>Vibrionales</taxon>
        <taxon>Vibrionaceae</taxon>
        <taxon>Vibrio</taxon>
    </lineage>
</organism>
<gene>
    <name evidence="1" type="ORF">JCM19231_1720</name>
</gene>
<protein>
    <submittedName>
        <fullName evidence="1">Uncharacterized protein</fullName>
    </submittedName>
</protein>
<dbReference type="AlphaFoldDB" id="A0A0B8P888"/>
<evidence type="ECO:0000313" key="2">
    <source>
        <dbReference type="Proteomes" id="UP000031671"/>
    </source>
</evidence>
<keyword evidence="2" id="KW-1185">Reference proteome</keyword>
<reference evidence="1 2" key="2">
    <citation type="submission" date="2015-01" db="EMBL/GenBank/DDBJ databases">
        <authorList>
            <consortium name="NBRP consortium"/>
            <person name="Sawabe T."/>
            <person name="Meirelles P."/>
            <person name="Feng G."/>
            <person name="Sayaka M."/>
            <person name="Hattori M."/>
            <person name="Ohkuma M."/>
        </authorList>
    </citation>
    <scope>NUCLEOTIDE SEQUENCE [LARGE SCALE GENOMIC DNA]</scope>
    <source>
        <strain evidence="2">JCM 19231</strain>
    </source>
</reference>
<comment type="caution">
    <text evidence="1">The sequence shown here is derived from an EMBL/GenBank/DDBJ whole genome shotgun (WGS) entry which is preliminary data.</text>
</comment>
<accession>A0A0B8P888</accession>
<dbReference type="EMBL" id="BBRZ01000127">
    <property type="protein sequence ID" value="GAM59154.1"/>
    <property type="molecule type" value="Genomic_DNA"/>
</dbReference>
<reference evidence="1 2" key="1">
    <citation type="submission" date="2015-01" db="EMBL/GenBank/DDBJ databases">
        <title>Vibrio sp. C1 JCM 19231 whole genome shotgun sequence.</title>
        <authorList>
            <person name="Sawabe T."/>
            <person name="Meirelles P."/>
            <person name="Feng G."/>
            <person name="Sayaka M."/>
            <person name="Hattori M."/>
            <person name="Ohkuma M."/>
        </authorList>
    </citation>
    <scope>NUCLEOTIDE SEQUENCE [LARGE SCALE GENOMIC DNA]</scope>
    <source>
        <strain evidence="2">JCM 19231</strain>
    </source>
</reference>
<sequence length="47" mass="5432">MEFLKTHQTKQEVGTRYNHQKIKIAIANTCNKEKHTINNNIAPKSPI</sequence>
<evidence type="ECO:0000313" key="1">
    <source>
        <dbReference type="EMBL" id="GAM59154.1"/>
    </source>
</evidence>
<dbReference type="Proteomes" id="UP000031671">
    <property type="component" value="Unassembled WGS sequence"/>
</dbReference>